<reference evidence="1 2" key="1">
    <citation type="submission" date="2020-08" db="EMBL/GenBank/DDBJ databases">
        <title>Genomic Encyclopedia of Type Strains, Phase IV (KMG-IV): sequencing the most valuable type-strain genomes for metagenomic binning, comparative biology and taxonomic classification.</title>
        <authorList>
            <person name="Goeker M."/>
        </authorList>
    </citation>
    <scope>NUCLEOTIDE SEQUENCE [LARGE SCALE GENOMIC DNA]</scope>
    <source>
        <strain evidence="1 2">DSM 25024</strain>
    </source>
</reference>
<dbReference type="RefSeq" id="WP_175526770.1">
    <property type="nucleotide sequence ID" value="NZ_CP181348.1"/>
</dbReference>
<dbReference type="Proteomes" id="UP000531216">
    <property type="component" value="Unassembled WGS sequence"/>
</dbReference>
<dbReference type="AlphaFoldDB" id="A0A7W6BT19"/>
<accession>A0A7W6BT19</accession>
<proteinExistence type="predicted"/>
<gene>
    <name evidence="1" type="ORF">GGR05_001673</name>
</gene>
<evidence type="ECO:0000313" key="1">
    <source>
        <dbReference type="EMBL" id="MBB3935529.1"/>
    </source>
</evidence>
<dbReference type="EMBL" id="JACIDO010000003">
    <property type="protein sequence ID" value="MBB3935529.1"/>
    <property type="molecule type" value="Genomic_DNA"/>
</dbReference>
<comment type="caution">
    <text evidence="1">The sequence shown here is derived from an EMBL/GenBank/DDBJ whole genome shotgun (WGS) entry which is preliminary data.</text>
</comment>
<protein>
    <submittedName>
        <fullName evidence="1">Uncharacterized protein</fullName>
    </submittedName>
</protein>
<organism evidence="1 2">
    <name type="scientific">Aureimonas phyllosphaerae</name>
    <dbReference type="NCBI Taxonomy" id="1166078"/>
    <lineage>
        <taxon>Bacteria</taxon>
        <taxon>Pseudomonadati</taxon>
        <taxon>Pseudomonadota</taxon>
        <taxon>Alphaproteobacteria</taxon>
        <taxon>Hyphomicrobiales</taxon>
        <taxon>Aurantimonadaceae</taxon>
        <taxon>Aureimonas</taxon>
    </lineage>
</organism>
<sequence>MMKAANFALTRDDMVRMEGEDAARSHRTRRDNPYRPGSADWRAWCNGFEAVR</sequence>
<name>A0A7W6BT19_9HYPH</name>
<keyword evidence="2" id="KW-1185">Reference proteome</keyword>
<evidence type="ECO:0000313" key="2">
    <source>
        <dbReference type="Proteomes" id="UP000531216"/>
    </source>
</evidence>